<protein>
    <recommendedName>
        <fullName evidence="3">Transposase</fullName>
    </recommendedName>
</protein>
<dbReference type="EMBL" id="CP062230">
    <property type="protein sequence ID" value="UVC19296.1"/>
    <property type="molecule type" value="Genomic_DNA"/>
</dbReference>
<evidence type="ECO:0000313" key="1">
    <source>
        <dbReference type="EMBL" id="UVC19296.1"/>
    </source>
</evidence>
<gene>
    <name evidence="1" type="ORF">IHQ72_35920</name>
</gene>
<sequence>MHDGQRVLALTFMHGARRRLNEKLRGIEGLRGKTECMTVDSFAQRLVRRWRGLASVLDDPPTIGSGKGNVAERSTRVVGALDELGQRSLLLGHEPTTETSNHSSVPGEADNIWLMSCYNRGETNNTLKVS</sequence>
<accession>A0ABY5R722</accession>
<geneLocation type="plasmid" evidence="1 2">
    <name>pOM4</name>
</geneLocation>
<name>A0ABY5R722_9HYPH</name>
<proteinExistence type="predicted"/>
<evidence type="ECO:0000313" key="2">
    <source>
        <dbReference type="Proteomes" id="UP001058098"/>
    </source>
</evidence>
<keyword evidence="2" id="KW-1185">Reference proteome</keyword>
<keyword evidence="1" id="KW-0614">Plasmid</keyword>
<organism evidence="1 2">
    <name type="scientific">Mesorhizobium onobrychidis</name>
    <dbReference type="NCBI Taxonomy" id="2775404"/>
    <lineage>
        <taxon>Bacteria</taxon>
        <taxon>Pseudomonadati</taxon>
        <taxon>Pseudomonadota</taxon>
        <taxon>Alphaproteobacteria</taxon>
        <taxon>Hyphomicrobiales</taxon>
        <taxon>Phyllobacteriaceae</taxon>
        <taxon>Mesorhizobium</taxon>
    </lineage>
</organism>
<evidence type="ECO:0008006" key="3">
    <source>
        <dbReference type="Google" id="ProtNLM"/>
    </source>
</evidence>
<reference evidence="1" key="1">
    <citation type="submission" date="2020-09" db="EMBL/GenBank/DDBJ databases">
        <title>Rhizobia associated with sainfoin plants.</title>
        <authorList>
            <person name="Asharfi S."/>
            <person name="Kuzmanovic N."/>
            <person name="Bunk B."/>
            <person name="Sproeer C."/>
            <person name="Becker M."/>
            <person name="Thuenen T."/>
        </authorList>
    </citation>
    <scope>NUCLEOTIDE SEQUENCE</scope>
    <source>
        <strain evidence="1">OM4</strain>
        <plasmid evidence="1">pOM4</plasmid>
    </source>
</reference>
<dbReference type="Proteomes" id="UP001058098">
    <property type="component" value="Plasmid pOM4"/>
</dbReference>